<reference evidence="2 3" key="1">
    <citation type="journal article" date="2011" name="J. Gen. Appl. Microbiol.">
        <title>Draft genome sequencing of the enigmatic basidiomycete Mixia osmundae.</title>
        <authorList>
            <person name="Nishida H."/>
            <person name="Nagatsuka Y."/>
            <person name="Sugiyama J."/>
        </authorList>
    </citation>
    <scope>NUCLEOTIDE SEQUENCE [LARGE SCALE GENOMIC DNA]</scope>
    <source>
        <strain evidence="3">CBS 9802 / IAM 14324 / JCM 22182 / KY 12970</strain>
    </source>
</reference>
<dbReference type="InParanoid" id="G7DZE5"/>
<reference evidence="2 3" key="2">
    <citation type="journal article" date="2012" name="Open Biol.">
        <title>Characteristics of nucleosomes and linker DNA regions on the genome of the basidiomycete Mixia osmundae revealed by mono- and dinucleosome mapping.</title>
        <authorList>
            <person name="Nishida H."/>
            <person name="Kondo S."/>
            <person name="Matsumoto T."/>
            <person name="Suzuki Y."/>
            <person name="Yoshikawa H."/>
            <person name="Taylor T.D."/>
            <person name="Sugiyama J."/>
        </authorList>
    </citation>
    <scope>NUCLEOTIDE SEQUENCE [LARGE SCALE GENOMIC DNA]</scope>
    <source>
        <strain evidence="3">CBS 9802 / IAM 14324 / JCM 22182 / KY 12970</strain>
    </source>
</reference>
<dbReference type="RefSeq" id="XP_014571179.1">
    <property type="nucleotide sequence ID" value="XM_014715693.1"/>
</dbReference>
<sequence length="165" mass="17938">MRALCNLAAFALFLSCRAIPTATPAEAARAVYCLLQINPTLSSDTSRNQVIAFSWSHWTEEANWYTQASLTAFDYENVDVQHDIATRSIYASTPSGSLNLNVTVYPQNNADIAFESLAIEGVVTCESTTVEIASNDIEAYGAACHATNAYQATSFPLCHQDAIRC</sequence>
<evidence type="ECO:0000313" key="2">
    <source>
        <dbReference type="EMBL" id="GAA95955.1"/>
    </source>
</evidence>
<comment type="caution">
    <text evidence="2">The sequence shown here is derived from an EMBL/GenBank/DDBJ whole genome shotgun (WGS) entry which is preliminary data.</text>
</comment>
<dbReference type="PROSITE" id="PS51257">
    <property type="entry name" value="PROKAR_LIPOPROTEIN"/>
    <property type="match status" value="1"/>
</dbReference>
<dbReference type="HOGENOM" id="CLU_113399_0_0_1"/>
<evidence type="ECO:0000313" key="3">
    <source>
        <dbReference type="Proteomes" id="UP000009131"/>
    </source>
</evidence>
<protein>
    <submittedName>
        <fullName evidence="2">Uncharacterized protein</fullName>
    </submittedName>
</protein>
<name>G7DZE5_MIXOS</name>
<gene>
    <name evidence="2" type="primary">Mo02613</name>
    <name evidence="2" type="ORF">E5Q_02613</name>
</gene>
<organism evidence="2 3">
    <name type="scientific">Mixia osmundae (strain CBS 9802 / IAM 14324 / JCM 22182 / KY 12970)</name>
    <dbReference type="NCBI Taxonomy" id="764103"/>
    <lineage>
        <taxon>Eukaryota</taxon>
        <taxon>Fungi</taxon>
        <taxon>Dikarya</taxon>
        <taxon>Basidiomycota</taxon>
        <taxon>Pucciniomycotina</taxon>
        <taxon>Mixiomycetes</taxon>
        <taxon>Mixiales</taxon>
        <taxon>Mixiaceae</taxon>
        <taxon>Mixia</taxon>
    </lineage>
</organism>
<dbReference type="Proteomes" id="UP000009131">
    <property type="component" value="Unassembled WGS sequence"/>
</dbReference>
<proteinExistence type="predicted"/>
<dbReference type="EMBL" id="BABT02000068">
    <property type="protein sequence ID" value="GAA95955.1"/>
    <property type="molecule type" value="Genomic_DNA"/>
</dbReference>
<keyword evidence="1" id="KW-0732">Signal</keyword>
<dbReference type="AlphaFoldDB" id="G7DZE5"/>
<feature type="chain" id="PRO_5009955664" evidence="1">
    <location>
        <begin position="19"/>
        <end position="165"/>
    </location>
</feature>
<evidence type="ECO:0000256" key="1">
    <source>
        <dbReference type="SAM" id="SignalP"/>
    </source>
</evidence>
<accession>G7DZE5</accession>
<keyword evidence="3" id="KW-1185">Reference proteome</keyword>
<feature type="signal peptide" evidence="1">
    <location>
        <begin position="1"/>
        <end position="18"/>
    </location>
</feature>